<dbReference type="AlphaFoldDB" id="A0A378T5I3"/>
<sequence>MIKLIGILLVVFGIVLVVIMSILAQQSNNPTVHWSKKLLYRSPILLVVFGMATCTVGHQQLKNEQMDNLKISVVCGQVLHYHNYNPKNVTPTRVGGGGEGTNITLDIAGEKKIYDFPKGIPQIQVGERACFKIQDGSKTKGVYQNKIIALAKNQ</sequence>
<reference evidence="2 3" key="1">
    <citation type="submission" date="2018-06" db="EMBL/GenBank/DDBJ databases">
        <authorList>
            <consortium name="Pathogen Informatics"/>
            <person name="Doyle S."/>
        </authorList>
    </citation>
    <scope>NUCLEOTIDE SEQUENCE [LARGE SCALE GENOMIC DNA]</scope>
    <source>
        <strain evidence="2 3">NCTC10359</strain>
    </source>
</reference>
<dbReference type="Proteomes" id="UP000254437">
    <property type="component" value="Unassembled WGS sequence"/>
</dbReference>
<keyword evidence="1" id="KW-0472">Membrane</keyword>
<proteinExistence type="predicted"/>
<evidence type="ECO:0000256" key="1">
    <source>
        <dbReference type="SAM" id="Phobius"/>
    </source>
</evidence>
<protein>
    <submittedName>
        <fullName evidence="2">Uncharacterized protein</fullName>
    </submittedName>
</protein>
<keyword evidence="1" id="KW-1133">Transmembrane helix</keyword>
<organism evidence="2 3">
    <name type="scientific">Moraxella lacunata</name>
    <dbReference type="NCBI Taxonomy" id="477"/>
    <lineage>
        <taxon>Bacteria</taxon>
        <taxon>Pseudomonadati</taxon>
        <taxon>Pseudomonadota</taxon>
        <taxon>Gammaproteobacteria</taxon>
        <taxon>Moraxellales</taxon>
        <taxon>Moraxellaceae</taxon>
        <taxon>Moraxella</taxon>
    </lineage>
</organism>
<gene>
    <name evidence="2" type="ORF">NCTC10359_00640</name>
</gene>
<evidence type="ECO:0000313" key="2">
    <source>
        <dbReference type="EMBL" id="STZ56039.1"/>
    </source>
</evidence>
<name>A0A378T5I3_MORLA</name>
<feature type="transmembrane region" description="Helical" evidence="1">
    <location>
        <begin position="7"/>
        <end position="26"/>
    </location>
</feature>
<accession>A0A378T5I3</accession>
<evidence type="ECO:0000313" key="3">
    <source>
        <dbReference type="Proteomes" id="UP000254437"/>
    </source>
</evidence>
<feature type="transmembrane region" description="Helical" evidence="1">
    <location>
        <begin position="38"/>
        <end position="56"/>
    </location>
</feature>
<dbReference type="EMBL" id="UGQU01000001">
    <property type="protein sequence ID" value="STZ56039.1"/>
    <property type="molecule type" value="Genomic_DNA"/>
</dbReference>
<dbReference type="RefSeq" id="WP_115005433.1">
    <property type="nucleotide sequence ID" value="NZ_UGQU01000001.1"/>
</dbReference>
<keyword evidence="1" id="KW-0812">Transmembrane</keyword>